<keyword evidence="2" id="KW-1185">Reference proteome</keyword>
<gene>
    <name evidence="1" type="ORF">RM544_03075</name>
</gene>
<organism evidence="1 2">
    <name type="scientific">Brumicola blandensis</name>
    <dbReference type="NCBI Taxonomy" id="3075611"/>
    <lineage>
        <taxon>Bacteria</taxon>
        <taxon>Pseudomonadati</taxon>
        <taxon>Pseudomonadota</taxon>
        <taxon>Gammaproteobacteria</taxon>
        <taxon>Alteromonadales</taxon>
        <taxon>Alteromonadaceae</taxon>
        <taxon>Brumicola</taxon>
    </lineage>
</organism>
<accession>A0AAW8QWZ8</accession>
<proteinExistence type="predicted"/>
<reference evidence="1 2" key="1">
    <citation type="submission" date="2023-09" db="EMBL/GenBank/DDBJ databases">
        <authorList>
            <person name="Rey-Velasco X."/>
        </authorList>
    </citation>
    <scope>NUCLEOTIDE SEQUENCE [LARGE SCALE GENOMIC DNA]</scope>
    <source>
        <strain evidence="1 2">W409</strain>
    </source>
</reference>
<dbReference type="AlphaFoldDB" id="A0AAW8QWZ8"/>
<dbReference type="Proteomes" id="UP001249020">
    <property type="component" value="Unassembled WGS sequence"/>
</dbReference>
<dbReference type="EMBL" id="JAVRIE010000001">
    <property type="protein sequence ID" value="MDT0581506.1"/>
    <property type="molecule type" value="Genomic_DNA"/>
</dbReference>
<name>A0AAW8QWZ8_9ALTE</name>
<protein>
    <submittedName>
        <fullName evidence="1">Uncharacterized protein</fullName>
    </submittedName>
</protein>
<evidence type="ECO:0000313" key="1">
    <source>
        <dbReference type="EMBL" id="MDT0581506.1"/>
    </source>
</evidence>
<dbReference type="RefSeq" id="WP_311360300.1">
    <property type="nucleotide sequence ID" value="NZ_JAVRIE010000001.1"/>
</dbReference>
<evidence type="ECO:0000313" key="2">
    <source>
        <dbReference type="Proteomes" id="UP001249020"/>
    </source>
</evidence>
<sequence>MTLPTTSPTAFCKAYIQRELESYQQDKIWMSSWPTMQLIIERAEELKKPFEELINKYGYLDKKHHSQNRHHVFLILEHIWSSHEFAMDTIQELKDQSAKLDAVTKKIVTLCGELAKCYEIQTSLLNEAGYQRGSYQDALSALQDAGENIPLFGKYIAPELSKLAGRFDGKYWPSKIHLLKAFEAYEEDDGEFSHYYFPSKVLSSRTSVVKNFVACFDARFEDHSRQLPNDFRFSNAALADILNVVLDIEVDNLYSDEAIKNARRKIKNETRM</sequence>
<comment type="caution">
    <text evidence="1">The sequence shown here is derived from an EMBL/GenBank/DDBJ whole genome shotgun (WGS) entry which is preliminary data.</text>
</comment>